<dbReference type="Ensembl" id="ENSAPOT00000031937.1">
    <property type="protein sequence ID" value="ENSAPOP00000029194.1"/>
    <property type="gene ID" value="ENSAPOG00000000791.1"/>
</dbReference>
<evidence type="ECO:0000256" key="4">
    <source>
        <dbReference type="SAM" id="MobiDB-lite"/>
    </source>
</evidence>
<accession>A0A3Q1GI40</accession>
<dbReference type="GO" id="GO:0005525">
    <property type="term" value="F:GTP binding"/>
    <property type="evidence" value="ECO:0007669"/>
    <property type="project" value="UniProtKB-KW"/>
</dbReference>
<keyword evidence="2" id="KW-0547">Nucleotide-binding</keyword>
<keyword evidence="7" id="KW-1185">Reference proteome</keyword>
<dbReference type="Proteomes" id="UP000257200">
    <property type="component" value="Unplaced"/>
</dbReference>
<proteinExistence type="inferred from homology"/>
<feature type="region of interest" description="Disordered" evidence="4">
    <location>
        <begin position="155"/>
        <end position="179"/>
    </location>
</feature>
<feature type="region of interest" description="Disordered" evidence="4">
    <location>
        <begin position="207"/>
        <end position="228"/>
    </location>
</feature>
<evidence type="ECO:0000256" key="3">
    <source>
        <dbReference type="ARBA" id="ARBA00023134"/>
    </source>
</evidence>
<reference evidence="6" key="1">
    <citation type="submission" date="2025-08" db="UniProtKB">
        <authorList>
            <consortium name="Ensembl"/>
        </authorList>
    </citation>
    <scope>IDENTIFICATION</scope>
</reference>
<evidence type="ECO:0000259" key="5">
    <source>
        <dbReference type="Pfam" id="PF04548"/>
    </source>
</evidence>
<comment type="similarity">
    <text evidence="1">Belongs to the TRAFAC class TrmE-Era-EngA-EngB-Septin-like GTPase superfamily. AIG1/Toc34/Toc159-like paraseptin GTPase family. IAN subfamily.</text>
</comment>
<sequence length="228" mass="26400">MEKIENIVQENKDTFLTFTEETRRPKSEPIKPPLNLVLCGGRGAGKTSAVSAILGQRNSESLRIVLIGKTGSGKSSSGNTILGRHEFEAEFGQKSVTKHCQKTQVSELITKIDTMVKENGGSCFTNEMLQEAEAAIQKEVEKILKEKEEEMKRKMEDLERKHEDEKEEMKRRIEEERAGIEQERKLRAKLLDEMEKNINKERELRKKEEEIREEEKMKRETSFVFNEL</sequence>
<dbReference type="SUPFAM" id="SSF52540">
    <property type="entry name" value="P-loop containing nucleoside triphosphate hydrolases"/>
    <property type="match status" value="2"/>
</dbReference>
<dbReference type="AlphaFoldDB" id="A0A3Q1GI40"/>
<evidence type="ECO:0000256" key="1">
    <source>
        <dbReference type="ARBA" id="ARBA00008535"/>
    </source>
</evidence>
<feature type="compositionally biased region" description="Basic and acidic residues" evidence="4">
    <location>
        <begin position="207"/>
        <end position="221"/>
    </location>
</feature>
<dbReference type="InParanoid" id="A0A3Q1GI40"/>
<dbReference type="InterPro" id="IPR027417">
    <property type="entry name" value="P-loop_NTPase"/>
</dbReference>
<dbReference type="PANTHER" id="PTHR10903">
    <property type="entry name" value="GTPASE, IMAP FAMILY MEMBER-RELATED"/>
    <property type="match status" value="1"/>
</dbReference>
<dbReference type="PANTHER" id="PTHR10903:SF170">
    <property type="entry name" value="GTPASE IMAP FAMILY MEMBER 7"/>
    <property type="match status" value="1"/>
</dbReference>
<keyword evidence="3" id="KW-0342">GTP-binding</keyword>
<evidence type="ECO:0000313" key="6">
    <source>
        <dbReference type="Ensembl" id="ENSAPOP00000029194.1"/>
    </source>
</evidence>
<dbReference type="Gene3D" id="3.40.50.300">
    <property type="entry name" value="P-loop containing nucleotide triphosphate hydrolases"/>
    <property type="match status" value="2"/>
</dbReference>
<dbReference type="GeneTree" id="ENSGT01140000283062"/>
<name>A0A3Q1GI40_9TELE</name>
<dbReference type="InterPro" id="IPR006703">
    <property type="entry name" value="G_AIG1"/>
</dbReference>
<protein>
    <recommendedName>
        <fullName evidence="5">AIG1-type G domain-containing protein</fullName>
    </recommendedName>
</protein>
<evidence type="ECO:0000256" key="2">
    <source>
        <dbReference type="ARBA" id="ARBA00022741"/>
    </source>
</evidence>
<reference evidence="6" key="2">
    <citation type="submission" date="2025-09" db="UniProtKB">
        <authorList>
            <consortium name="Ensembl"/>
        </authorList>
    </citation>
    <scope>IDENTIFICATION</scope>
</reference>
<dbReference type="InterPro" id="IPR045058">
    <property type="entry name" value="GIMA/IAN/Toc"/>
</dbReference>
<dbReference type="STRING" id="80966.ENSAPOP00000029194"/>
<organism evidence="6 7">
    <name type="scientific">Acanthochromis polyacanthus</name>
    <name type="common">spiny chromis</name>
    <dbReference type="NCBI Taxonomy" id="80966"/>
    <lineage>
        <taxon>Eukaryota</taxon>
        <taxon>Metazoa</taxon>
        <taxon>Chordata</taxon>
        <taxon>Craniata</taxon>
        <taxon>Vertebrata</taxon>
        <taxon>Euteleostomi</taxon>
        <taxon>Actinopterygii</taxon>
        <taxon>Neopterygii</taxon>
        <taxon>Teleostei</taxon>
        <taxon>Neoteleostei</taxon>
        <taxon>Acanthomorphata</taxon>
        <taxon>Ovalentaria</taxon>
        <taxon>Pomacentridae</taxon>
        <taxon>Acanthochromis</taxon>
    </lineage>
</organism>
<evidence type="ECO:0000313" key="7">
    <source>
        <dbReference type="Proteomes" id="UP000257200"/>
    </source>
</evidence>
<feature type="domain" description="AIG1-type G" evidence="5">
    <location>
        <begin position="62"/>
        <end position="102"/>
    </location>
</feature>
<dbReference type="Pfam" id="PF04548">
    <property type="entry name" value="AIG1"/>
    <property type="match status" value="1"/>
</dbReference>